<dbReference type="Proteomes" id="UP000251647">
    <property type="component" value="Unassembled WGS sequence"/>
</dbReference>
<reference evidence="1 2" key="1">
    <citation type="submission" date="2018-06" db="EMBL/GenBank/DDBJ databases">
        <authorList>
            <consortium name="Pathogen Informatics"/>
            <person name="Doyle S."/>
        </authorList>
    </citation>
    <scope>NUCLEOTIDE SEQUENCE [LARGE SCALE GENOMIC DNA]</scope>
    <source>
        <strain evidence="1 2">NCTC11647</strain>
    </source>
</reference>
<dbReference type="AlphaFoldDB" id="A0A2T3QLF3"/>
<accession>A0A2T3QLF3</accession>
<gene>
    <name evidence="1" type="ORF">NCTC11647_02958</name>
</gene>
<evidence type="ECO:0000313" key="2">
    <source>
        <dbReference type="Proteomes" id="UP000251647"/>
    </source>
</evidence>
<organism evidence="1 2">
    <name type="scientific">Photobacterium damselae</name>
    <dbReference type="NCBI Taxonomy" id="38293"/>
    <lineage>
        <taxon>Bacteria</taxon>
        <taxon>Pseudomonadati</taxon>
        <taxon>Pseudomonadota</taxon>
        <taxon>Gammaproteobacteria</taxon>
        <taxon>Vibrionales</taxon>
        <taxon>Vibrionaceae</taxon>
        <taxon>Photobacterium</taxon>
    </lineage>
</organism>
<protein>
    <submittedName>
        <fullName evidence="1">Uncharacterized protein</fullName>
    </submittedName>
</protein>
<proteinExistence type="predicted"/>
<dbReference type="RefSeq" id="WP_005305714.1">
    <property type="nucleotide sequence ID" value="NZ_JAATTX010000017.1"/>
</dbReference>
<name>A0A2T3QLF3_PHODM</name>
<dbReference type="OrthoDB" id="6316117at2"/>
<dbReference type="EMBL" id="UATL01000005">
    <property type="protein sequence ID" value="SPY44023.1"/>
    <property type="molecule type" value="Genomic_DNA"/>
</dbReference>
<evidence type="ECO:0000313" key="1">
    <source>
        <dbReference type="EMBL" id="SPY44023.1"/>
    </source>
</evidence>
<sequence>MSKISIAYIGDKPFKKDTITGSLLVFPQYQPIDVEAPTAFMLLQYPKVWVRSEDIEVTKEQKQLAADERAKLLEDEQKEQEALEFAKSMVVTVAGENLDLAKLPSVKLATLIEANDWELEPKGAQESVDEFRTRVRDFIRGL</sequence>